<name>A0ABP7MKX4_9GAMM</name>
<feature type="signal peptide" evidence="1">
    <location>
        <begin position="1"/>
        <end position="37"/>
    </location>
</feature>
<accession>A0ABP7MKX4</accession>
<sequence length="486" mass="53772">MMYAVPLRGIQMRLATVSAAVLCLLAAAALAIPPAMAADAARRTLRVDIQHSGDAGNEHYALDRVVVEPLPWPGNPDRPLDDSNRGSQKFEVVDAASGKVLYSRGYSTVFGEWRTTEEAQDTQRSFQESLRLPMPDAPVQVKVYGRDADNRFALQWSVAMDPAALDVERVAMPAPAQPVEIRHHGDSAHKVDLLLLGDGYTAAEMDKFQADARRLADRLFSVSPFKERASDFNVWALAVPVPESGISRPSTGLHHASATGARYDIFGSERYILTLDNRAFRDLAQYAPYEFVEIMVNGQTYGGGGIFGQFSTVAADNDWADYVFVHEFGHHFAGLADEYYTSDVAYAADGQRVEPWEPNVTALPDPGKLKWQGQMSPAVPLPTPWPKAEFEAYERDVQARRVQLRADRRPEAEMSALFREEQAHVDALFAGAEYRDAIGAFEGANYAATGYYRPQMQCMMFTRADAFCQVCQAAITDIIELYTAVP</sequence>
<organism evidence="3 4">
    <name type="scientific">Luteimonas lutimaris</name>
    <dbReference type="NCBI Taxonomy" id="698645"/>
    <lineage>
        <taxon>Bacteria</taxon>
        <taxon>Pseudomonadati</taxon>
        <taxon>Pseudomonadota</taxon>
        <taxon>Gammaproteobacteria</taxon>
        <taxon>Lysobacterales</taxon>
        <taxon>Lysobacteraceae</taxon>
        <taxon>Luteimonas</taxon>
    </lineage>
</organism>
<feature type="chain" id="PRO_5046806699" evidence="1">
    <location>
        <begin position="38"/>
        <end position="486"/>
    </location>
</feature>
<evidence type="ECO:0000259" key="2">
    <source>
        <dbReference type="Pfam" id="PF16217"/>
    </source>
</evidence>
<dbReference type="Pfam" id="PF09471">
    <property type="entry name" value="Peptidase_M64"/>
    <property type="match status" value="1"/>
</dbReference>
<proteinExistence type="predicted"/>
<protein>
    <submittedName>
        <fullName evidence="3">IgA Peptidase M64</fullName>
    </submittedName>
</protein>
<gene>
    <name evidence="3" type="ORF">GCM10022229_18270</name>
</gene>
<dbReference type="Gene3D" id="3.40.390.10">
    <property type="entry name" value="Collagenase (Catalytic Domain)"/>
    <property type="match status" value="1"/>
</dbReference>
<keyword evidence="1" id="KW-0732">Signal</keyword>
<keyword evidence="4" id="KW-1185">Reference proteome</keyword>
<evidence type="ECO:0000256" key="1">
    <source>
        <dbReference type="SAM" id="SignalP"/>
    </source>
</evidence>
<dbReference type="EMBL" id="BAAAZU010000009">
    <property type="protein sequence ID" value="GAA3924754.1"/>
    <property type="molecule type" value="Genomic_DNA"/>
</dbReference>
<dbReference type="Pfam" id="PF16217">
    <property type="entry name" value="M64_N"/>
    <property type="match status" value="1"/>
</dbReference>
<reference evidence="4" key="1">
    <citation type="journal article" date="2019" name="Int. J. Syst. Evol. Microbiol.">
        <title>The Global Catalogue of Microorganisms (GCM) 10K type strain sequencing project: providing services to taxonomists for standard genome sequencing and annotation.</title>
        <authorList>
            <consortium name="The Broad Institute Genomics Platform"/>
            <consortium name="The Broad Institute Genome Sequencing Center for Infectious Disease"/>
            <person name="Wu L."/>
            <person name="Ma J."/>
        </authorList>
    </citation>
    <scope>NUCLEOTIDE SEQUENCE [LARGE SCALE GENOMIC DNA]</scope>
    <source>
        <strain evidence="4">JCM 16916</strain>
    </source>
</reference>
<feature type="domain" description="Peptidase M64 N-terminal" evidence="2">
    <location>
        <begin position="42"/>
        <end position="156"/>
    </location>
</feature>
<dbReference type="Proteomes" id="UP001501727">
    <property type="component" value="Unassembled WGS sequence"/>
</dbReference>
<dbReference type="Gene3D" id="2.60.40.3250">
    <property type="entry name" value="Peptidase M64, N-terminal domain"/>
    <property type="match status" value="1"/>
</dbReference>
<evidence type="ECO:0000313" key="3">
    <source>
        <dbReference type="EMBL" id="GAA3924754.1"/>
    </source>
</evidence>
<evidence type="ECO:0000313" key="4">
    <source>
        <dbReference type="Proteomes" id="UP001501727"/>
    </source>
</evidence>
<dbReference type="InterPro" id="IPR019026">
    <property type="entry name" value="Peptidase_M64_IgA"/>
</dbReference>
<dbReference type="InterPro" id="IPR032625">
    <property type="entry name" value="M64_N"/>
</dbReference>
<dbReference type="InterPro" id="IPR024079">
    <property type="entry name" value="MetalloPept_cat_dom_sf"/>
</dbReference>
<comment type="caution">
    <text evidence="3">The sequence shown here is derived from an EMBL/GenBank/DDBJ whole genome shotgun (WGS) entry which is preliminary data.</text>
</comment>
<dbReference type="InterPro" id="IPR038171">
    <property type="entry name" value="M64_N_sf"/>
</dbReference>